<accession>A0A1Y1XLM7</accession>
<feature type="region of interest" description="Disordered" evidence="1">
    <location>
        <begin position="234"/>
        <end position="264"/>
    </location>
</feature>
<dbReference type="AlphaFoldDB" id="A0A1Y1XLM7"/>
<feature type="compositionally biased region" description="Low complexity" evidence="1">
    <location>
        <begin position="252"/>
        <end position="261"/>
    </location>
</feature>
<evidence type="ECO:0000259" key="2">
    <source>
        <dbReference type="Pfam" id="PF23735"/>
    </source>
</evidence>
<feature type="domain" description="Kinesin-like protein KIF6/9 C-terminal" evidence="2">
    <location>
        <begin position="78"/>
        <end position="197"/>
    </location>
</feature>
<name>A0A1Y1XLM7_9FUNG</name>
<dbReference type="EMBL" id="MCFG01000021">
    <property type="protein sequence ID" value="ORX86406.1"/>
    <property type="molecule type" value="Genomic_DNA"/>
</dbReference>
<dbReference type="Proteomes" id="UP000193944">
    <property type="component" value="Unassembled WGS sequence"/>
</dbReference>
<sequence>MVNEYKMKDGESNVTLDEIKKKSKVTSTISSEIYLKTKTRKKEYNDSKNNNENDSDYYERIENDNNKKISITLSPDEKIKAYNIFIQTYEPQKWIEEQKLLLKAKYIEAKQLGETANSFRNTIKSLKAKLINGVDNLTPEEKTEIGSQASEYASKYQKSYRHLKEMKIEIEHIQHLLEKARYKLTKDFEFWILNNYSTDSKIFSKSNKSIKDTSKDNLNKNGIENFNSIKTGLRSREPSTEYSVKSNKALSEKTSSTSESTLYNSNSISSLYGENHQFSEKENIIKDNESSSSFSSYSLQNNYEYNNNKYSKINHSRPSSSLSYSKRTNESPNSMNDYPKLKPNPLANSVDPNVIQYNPNLMKYNKLISSSNNNNKINRKSFNYSNVNGSIKDDINAFMKTKNNLEKRMIN</sequence>
<proteinExistence type="predicted"/>
<organism evidence="3 4">
    <name type="scientific">Anaeromyces robustus</name>
    <dbReference type="NCBI Taxonomy" id="1754192"/>
    <lineage>
        <taxon>Eukaryota</taxon>
        <taxon>Fungi</taxon>
        <taxon>Fungi incertae sedis</taxon>
        <taxon>Chytridiomycota</taxon>
        <taxon>Chytridiomycota incertae sedis</taxon>
        <taxon>Neocallimastigomycetes</taxon>
        <taxon>Neocallimastigales</taxon>
        <taxon>Neocallimastigaceae</taxon>
        <taxon>Anaeromyces</taxon>
    </lineage>
</organism>
<gene>
    <name evidence="3" type="ORF">BCR32DRAFT_264945</name>
</gene>
<dbReference type="InterPro" id="IPR056524">
    <property type="entry name" value="KIF6/9_C"/>
</dbReference>
<dbReference type="Pfam" id="PF23735">
    <property type="entry name" value="KIF9"/>
    <property type="match status" value="1"/>
</dbReference>
<feature type="compositionally biased region" description="Low complexity" evidence="1">
    <location>
        <begin position="309"/>
        <end position="325"/>
    </location>
</feature>
<evidence type="ECO:0000313" key="4">
    <source>
        <dbReference type="Proteomes" id="UP000193944"/>
    </source>
</evidence>
<evidence type="ECO:0000313" key="3">
    <source>
        <dbReference type="EMBL" id="ORX86406.1"/>
    </source>
</evidence>
<dbReference type="OrthoDB" id="3176171at2759"/>
<feature type="region of interest" description="Disordered" evidence="1">
    <location>
        <begin position="309"/>
        <end position="347"/>
    </location>
</feature>
<protein>
    <recommendedName>
        <fullName evidence="2">Kinesin-like protein KIF6/9 C-terminal domain-containing protein</fullName>
    </recommendedName>
</protein>
<comment type="caution">
    <text evidence="3">The sequence shown here is derived from an EMBL/GenBank/DDBJ whole genome shotgun (WGS) entry which is preliminary data.</text>
</comment>
<dbReference type="STRING" id="1754192.A0A1Y1XLM7"/>
<reference evidence="3 4" key="2">
    <citation type="submission" date="2016-08" db="EMBL/GenBank/DDBJ databases">
        <title>Pervasive Adenine N6-methylation of Active Genes in Fungi.</title>
        <authorList>
            <consortium name="DOE Joint Genome Institute"/>
            <person name="Mondo S.J."/>
            <person name="Dannebaum R.O."/>
            <person name="Kuo R.C."/>
            <person name="Labutti K."/>
            <person name="Haridas S."/>
            <person name="Kuo A."/>
            <person name="Salamov A."/>
            <person name="Ahrendt S.R."/>
            <person name="Lipzen A."/>
            <person name="Sullivan W."/>
            <person name="Andreopoulos W.B."/>
            <person name="Clum A."/>
            <person name="Lindquist E."/>
            <person name="Daum C."/>
            <person name="Ramamoorthy G.K."/>
            <person name="Gryganskyi A."/>
            <person name="Culley D."/>
            <person name="Magnuson J.K."/>
            <person name="James T.Y."/>
            <person name="O'Malley M.A."/>
            <person name="Stajich J.E."/>
            <person name="Spatafora J.W."/>
            <person name="Visel A."/>
            <person name="Grigoriev I.V."/>
        </authorList>
    </citation>
    <scope>NUCLEOTIDE SEQUENCE [LARGE SCALE GENOMIC DNA]</scope>
    <source>
        <strain evidence="3 4">S4</strain>
    </source>
</reference>
<reference evidence="3 4" key="1">
    <citation type="submission" date="2016-08" db="EMBL/GenBank/DDBJ databases">
        <title>A Parts List for Fungal Cellulosomes Revealed by Comparative Genomics.</title>
        <authorList>
            <consortium name="DOE Joint Genome Institute"/>
            <person name="Haitjema C.H."/>
            <person name="Gilmore S.P."/>
            <person name="Henske J.K."/>
            <person name="Solomon K.V."/>
            <person name="De Groot R."/>
            <person name="Kuo A."/>
            <person name="Mondo S.J."/>
            <person name="Salamov A.A."/>
            <person name="Labutti K."/>
            <person name="Zhao Z."/>
            <person name="Chiniquy J."/>
            <person name="Barry K."/>
            <person name="Brewer H.M."/>
            <person name="Purvine S.O."/>
            <person name="Wright A.T."/>
            <person name="Boxma B."/>
            <person name="Van Alen T."/>
            <person name="Hackstein J.H."/>
            <person name="Baker S.E."/>
            <person name="Grigoriev I.V."/>
            <person name="O'Malley M.A."/>
        </authorList>
    </citation>
    <scope>NUCLEOTIDE SEQUENCE [LARGE SCALE GENOMIC DNA]</scope>
    <source>
        <strain evidence="3 4">S4</strain>
    </source>
</reference>
<feature type="compositionally biased region" description="Polar residues" evidence="1">
    <location>
        <begin position="240"/>
        <end position="249"/>
    </location>
</feature>
<keyword evidence="4" id="KW-1185">Reference proteome</keyword>
<evidence type="ECO:0000256" key="1">
    <source>
        <dbReference type="SAM" id="MobiDB-lite"/>
    </source>
</evidence>